<dbReference type="RefSeq" id="XP_031431011.2">
    <property type="nucleotide sequence ID" value="XM_031575151.2"/>
</dbReference>
<evidence type="ECO:0000313" key="3">
    <source>
        <dbReference type="Proteomes" id="UP000515152"/>
    </source>
</evidence>
<feature type="compositionally biased region" description="Basic residues" evidence="2">
    <location>
        <begin position="193"/>
        <end position="205"/>
    </location>
</feature>
<sequence length="231" mass="24478">MGESTTNSGGLASSAAQGPKREPEPCLLWPKKKQRAVRDQIRRVIVELEGILHGLKEVHLEMKEVVQQIDHLTSAIDLTEDEPHTGLHSDTLGSSSSSGVMVGGKAEGDDSGDVESGRANSAPSSQKSVPSVTSSPVSSSTVANSAEDHRSPSPNDPSSSDSPPANQSTDPKTKTRKEGMTPAIFKAATLGPRGKKPPPYPHHKTARADNERDGLKAPPYPVKRRLLSTTV</sequence>
<feature type="compositionally biased region" description="Basic and acidic residues" evidence="2">
    <location>
        <begin position="206"/>
        <end position="215"/>
    </location>
</feature>
<dbReference type="Proteomes" id="UP000515152">
    <property type="component" value="Chromosome 10"/>
</dbReference>
<evidence type="ECO:0000256" key="2">
    <source>
        <dbReference type="SAM" id="MobiDB-lite"/>
    </source>
</evidence>
<dbReference type="OrthoDB" id="8615648at2759"/>
<keyword evidence="1" id="KW-0175">Coiled coil</keyword>
<feature type="compositionally biased region" description="Low complexity" evidence="2">
    <location>
        <begin position="152"/>
        <end position="164"/>
    </location>
</feature>
<feature type="compositionally biased region" description="Low complexity" evidence="2">
    <location>
        <begin position="93"/>
        <end position="104"/>
    </location>
</feature>
<feature type="compositionally biased region" description="Low complexity" evidence="2">
    <location>
        <begin position="123"/>
        <end position="142"/>
    </location>
</feature>
<dbReference type="GO" id="GO:0045727">
    <property type="term" value="P:positive regulation of translation"/>
    <property type="evidence" value="ECO:0007669"/>
    <property type="project" value="TreeGrafter"/>
</dbReference>
<dbReference type="PANTHER" id="PTHR15917:SF0">
    <property type="entry name" value="PROTEIN LARGEN"/>
    <property type="match status" value="1"/>
</dbReference>
<feature type="region of interest" description="Disordered" evidence="2">
    <location>
        <begin position="81"/>
        <end position="231"/>
    </location>
</feature>
<evidence type="ECO:0000313" key="4">
    <source>
        <dbReference type="RefSeq" id="XP_031431011.2"/>
    </source>
</evidence>
<reference evidence="4" key="1">
    <citation type="submission" date="2025-08" db="UniProtKB">
        <authorList>
            <consortium name="RefSeq"/>
        </authorList>
    </citation>
    <scope>IDENTIFICATION</scope>
</reference>
<name>A0A6P8G4Z4_CLUHA</name>
<dbReference type="GO" id="GO:0045793">
    <property type="term" value="P:positive regulation of cell size"/>
    <property type="evidence" value="ECO:0007669"/>
    <property type="project" value="TreeGrafter"/>
</dbReference>
<dbReference type="AlphaFoldDB" id="A0A6P8G4Z4"/>
<dbReference type="PANTHER" id="PTHR15917">
    <property type="match status" value="1"/>
</dbReference>
<feature type="region of interest" description="Disordered" evidence="2">
    <location>
        <begin position="1"/>
        <end position="33"/>
    </location>
</feature>
<dbReference type="InterPro" id="IPR027997">
    <property type="entry name" value="Largen/INSYN1"/>
</dbReference>
<dbReference type="GeneID" id="116222136"/>
<keyword evidence="3" id="KW-1185">Reference proteome</keyword>
<evidence type="ECO:0000256" key="1">
    <source>
        <dbReference type="ARBA" id="ARBA00023054"/>
    </source>
</evidence>
<organism evidence="3 4">
    <name type="scientific">Clupea harengus</name>
    <name type="common">Atlantic herring</name>
    <dbReference type="NCBI Taxonomy" id="7950"/>
    <lineage>
        <taxon>Eukaryota</taxon>
        <taxon>Metazoa</taxon>
        <taxon>Chordata</taxon>
        <taxon>Craniata</taxon>
        <taxon>Vertebrata</taxon>
        <taxon>Euteleostomi</taxon>
        <taxon>Actinopterygii</taxon>
        <taxon>Neopterygii</taxon>
        <taxon>Teleostei</taxon>
        <taxon>Clupei</taxon>
        <taxon>Clupeiformes</taxon>
        <taxon>Clupeoidei</taxon>
        <taxon>Clupeidae</taxon>
        <taxon>Clupea</taxon>
    </lineage>
</organism>
<feature type="compositionally biased region" description="Basic residues" evidence="2">
    <location>
        <begin position="222"/>
        <end position="231"/>
    </location>
</feature>
<protein>
    <submittedName>
        <fullName evidence="4">Inhibitory synaptic factor 1</fullName>
    </submittedName>
</protein>
<feature type="compositionally biased region" description="Polar residues" evidence="2">
    <location>
        <begin position="1"/>
        <end position="16"/>
    </location>
</feature>
<accession>A0A6P8G4Z4</accession>
<dbReference type="KEGG" id="char:116222136"/>
<proteinExistence type="predicted"/>
<gene>
    <name evidence="4" type="primary">LOC116222136</name>
</gene>